<evidence type="ECO:0000256" key="4">
    <source>
        <dbReference type="ARBA" id="ARBA00023186"/>
    </source>
</evidence>
<name>A0A2N3XUB1_SACSN</name>
<gene>
    <name evidence="5" type="ORF">A8926_1878</name>
</gene>
<sequence>MSEALEFDASLFGPLWYGAGLAQQGNGEERLVSPPRLLQYFPDLGEPDNHVAEWEKAQGKARARGWINRAGEAVGWVADTMRLLAHASTEADTRFAPKRGKHVRGLVSISDDQAVRTRVEGRKVRIDPVWPISAYSALVGLWPEITPAPGSAVSIRLEDAEAASKAAAEHKGQEQVRATIRELRARKVRSDDAREYARMVSGERVHDGEFSIAVRNSRGKLQTPDSVVLLTGTTQGSYLQYLRGEFLVTAPADPPRVARTLSELIQKLRR</sequence>
<dbReference type="RefSeq" id="WP_170121538.1">
    <property type="nucleotide sequence ID" value="NZ_CP061007.1"/>
</dbReference>
<keyword evidence="4" id="KW-0143">Chaperone</keyword>
<accession>A0A2N3XUB1</accession>
<dbReference type="InterPro" id="IPR025734">
    <property type="entry name" value="EspG"/>
</dbReference>
<dbReference type="EMBL" id="PJNB01000001">
    <property type="protein sequence ID" value="PKW14273.1"/>
    <property type="molecule type" value="Genomic_DNA"/>
</dbReference>
<comment type="similarity">
    <text evidence="2">Belongs to the EspG family.</text>
</comment>
<protein>
    <submittedName>
        <fullName evidence="5">ESAT-6 protein secretion system EspG family protein</fullName>
    </submittedName>
</protein>
<organism evidence="5 6">
    <name type="scientific">Saccharopolyspora spinosa</name>
    <dbReference type="NCBI Taxonomy" id="60894"/>
    <lineage>
        <taxon>Bacteria</taxon>
        <taxon>Bacillati</taxon>
        <taxon>Actinomycetota</taxon>
        <taxon>Actinomycetes</taxon>
        <taxon>Pseudonocardiales</taxon>
        <taxon>Pseudonocardiaceae</taxon>
        <taxon>Saccharopolyspora</taxon>
    </lineage>
</organism>
<keyword evidence="6" id="KW-1185">Reference proteome</keyword>
<evidence type="ECO:0000313" key="5">
    <source>
        <dbReference type="EMBL" id="PKW14273.1"/>
    </source>
</evidence>
<evidence type="ECO:0000256" key="3">
    <source>
        <dbReference type="ARBA" id="ARBA00022490"/>
    </source>
</evidence>
<comment type="caution">
    <text evidence="5">The sequence shown here is derived from an EMBL/GenBank/DDBJ whole genome shotgun (WGS) entry which is preliminary data.</text>
</comment>
<reference evidence="5" key="1">
    <citation type="submission" date="2017-12" db="EMBL/GenBank/DDBJ databases">
        <title>Sequencing the genomes of 1000 Actinobacteria strains.</title>
        <authorList>
            <person name="Klenk H.-P."/>
        </authorList>
    </citation>
    <scope>NUCLEOTIDE SEQUENCE [LARGE SCALE GENOMIC DNA]</scope>
    <source>
        <strain evidence="5">DSM 44228</strain>
    </source>
</reference>
<dbReference type="AlphaFoldDB" id="A0A2N3XUB1"/>
<evidence type="ECO:0000313" key="6">
    <source>
        <dbReference type="Proteomes" id="UP000233786"/>
    </source>
</evidence>
<comment type="subcellular location">
    <subcellularLocation>
        <location evidence="1">Cytoplasm</location>
    </subcellularLocation>
</comment>
<dbReference type="Pfam" id="PF14011">
    <property type="entry name" value="ESX-1_EspG"/>
    <property type="match status" value="1"/>
</dbReference>
<evidence type="ECO:0000256" key="2">
    <source>
        <dbReference type="ARBA" id="ARBA00006411"/>
    </source>
</evidence>
<keyword evidence="3" id="KW-0963">Cytoplasm</keyword>
<evidence type="ECO:0000256" key="1">
    <source>
        <dbReference type="ARBA" id="ARBA00004496"/>
    </source>
</evidence>
<proteinExistence type="inferred from homology"/>
<dbReference type="Proteomes" id="UP000233786">
    <property type="component" value="Unassembled WGS sequence"/>
</dbReference>